<evidence type="ECO:0000256" key="1">
    <source>
        <dbReference type="ARBA" id="ARBA00022483"/>
    </source>
</evidence>
<keyword evidence="3" id="KW-1185">Reference proteome</keyword>
<dbReference type="AlphaFoldDB" id="A0AA88HMX6"/>
<dbReference type="Proteomes" id="UP001187531">
    <property type="component" value="Unassembled WGS sequence"/>
</dbReference>
<evidence type="ECO:0000313" key="2">
    <source>
        <dbReference type="EMBL" id="KAK2714098.1"/>
    </source>
</evidence>
<dbReference type="Gene3D" id="2.60.40.150">
    <property type="entry name" value="C2 domain"/>
    <property type="match status" value="1"/>
</dbReference>
<dbReference type="PANTHER" id="PTHR45999:SF4">
    <property type="entry name" value="UNC-13-4A, ISOFORM B"/>
    <property type="match status" value="1"/>
</dbReference>
<dbReference type="GO" id="GO:0006887">
    <property type="term" value="P:exocytosis"/>
    <property type="evidence" value="ECO:0007669"/>
    <property type="project" value="UniProtKB-KW"/>
</dbReference>
<dbReference type="GO" id="GO:0099503">
    <property type="term" value="C:secretory vesicle"/>
    <property type="evidence" value="ECO:0007669"/>
    <property type="project" value="TreeGrafter"/>
</dbReference>
<gene>
    <name evidence="2" type="ORF">QYM36_008630</name>
</gene>
<keyword evidence="1" id="KW-0268">Exocytosis</keyword>
<dbReference type="SUPFAM" id="SSF49562">
    <property type="entry name" value="C2 domain (Calcium/lipid-binding domain, CaLB)"/>
    <property type="match status" value="1"/>
</dbReference>
<name>A0AA88HMX6_ARTSF</name>
<feature type="non-terminal residue" evidence="2">
    <location>
        <position position="1"/>
    </location>
</feature>
<organism evidence="2 3">
    <name type="scientific">Artemia franciscana</name>
    <name type="common">Brine shrimp</name>
    <name type="synonym">Artemia sanfranciscana</name>
    <dbReference type="NCBI Taxonomy" id="6661"/>
    <lineage>
        <taxon>Eukaryota</taxon>
        <taxon>Metazoa</taxon>
        <taxon>Ecdysozoa</taxon>
        <taxon>Arthropoda</taxon>
        <taxon>Crustacea</taxon>
        <taxon>Branchiopoda</taxon>
        <taxon>Anostraca</taxon>
        <taxon>Artemiidae</taxon>
        <taxon>Artemia</taxon>
    </lineage>
</organism>
<protein>
    <submittedName>
        <fullName evidence="2">Uncharacterized protein</fullName>
    </submittedName>
</protein>
<dbReference type="EMBL" id="JAVRJZ010000013">
    <property type="protein sequence ID" value="KAK2714098.1"/>
    <property type="molecule type" value="Genomic_DNA"/>
</dbReference>
<comment type="caution">
    <text evidence="2">The sequence shown here is derived from an EMBL/GenBank/DDBJ whole genome shotgun (WGS) entry which is preliminary data.</text>
</comment>
<reference evidence="2" key="1">
    <citation type="submission" date="2023-07" db="EMBL/GenBank/DDBJ databases">
        <title>Chromosome-level genome assembly of Artemia franciscana.</title>
        <authorList>
            <person name="Jo E."/>
        </authorList>
    </citation>
    <scope>NUCLEOTIDE SEQUENCE</scope>
    <source>
        <tissue evidence="2">Whole body</tissue>
    </source>
</reference>
<dbReference type="PANTHER" id="PTHR45999">
    <property type="entry name" value="UNC-13-4A, ISOFORM B"/>
    <property type="match status" value="1"/>
</dbReference>
<evidence type="ECO:0000313" key="3">
    <source>
        <dbReference type="Proteomes" id="UP001187531"/>
    </source>
</evidence>
<sequence>MIDLLFILFTKHKLPHNNLWDHDDEYSVLEAVSKLNEIKGVKGLGRFFKQIAQSARGSGAQDDFLGCINIPLSEVPSTGLELWAKLEGRSHRSNIQGRIRLKLWLSTREDFGMPEEDTLIEIKQQEQLYAIFIDYELAKFQ</sequence>
<accession>A0AA88HMX6</accession>
<proteinExistence type="predicted"/>
<dbReference type="InterPro" id="IPR035892">
    <property type="entry name" value="C2_domain_sf"/>
</dbReference>
<dbReference type="InterPro" id="IPR052095">
    <property type="entry name" value="UNC-13_domain"/>
</dbReference>